<dbReference type="Proteomes" id="UP000504634">
    <property type="component" value="Unplaced"/>
</dbReference>
<dbReference type="OrthoDB" id="7866373at2759"/>
<sequence>MALAAERYEHHRKQLGELLQAAALLIKAHETGLYDEAGELGTQASHLWELSQRHRLVVGSNNAAAATLFSACNDVFQPLYERILKLDETLAEIRNAVSDFEVQCRELQAEQNAPINEALAKCLAWLLQTQSVLQSQAKYLELYARGLTPTLVQQATVDQFKRELQLSEQQRDRILLGLALAEQRTASVHLLSELVAS</sequence>
<evidence type="ECO:0000313" key="2">
    <source>
        <dbReference type="RefSeq" id="XP_030382575.1"/>
    </source>
</evidence>
<reference evidence="2" key="1">
    <citation type="submission" date="2025-08" db="UniProtKB">
        <authorList>
            <consortium name="RefSeq"/>
        </authorList>
    </citation>
    <scope>IDENTIFICATION</scope>
    <source>
        <strain evidence="2">11010-0011.00</strain>
        <tissue evidence="2">Whole body</tissue>
    </source>
</reference>
<keyword evidence="1" id="KW-1185">Reference proteome</keyword>
<dbReference type="GeneID" id="115630088"/>
<dbReference type="AlphaFoldDB" id="A0A6J2U3U4"/>
<proteinExistence type="predicted"/>
<protein>
    <submittedName>
        <fullName evidence="2">Uncharacterized protein LOC115630088</fullName>
    </submittedName>
</protein>
<dbReference type="RefSeq" id="XP_030382575.1">
    <property type="nucleotide sequence ID" value="XM_030526715.1"/>
</dbReference>
<evidence type="ECO:0000313" key="1">
    <source>
        <dbReference type="Proteomes" id="UP000504634"/>
    </source>
</evidence>
<name>A0A6J2U3U4_DROLE</name>
<gene>
    <name evidence="2" type="primary">LOC115630088</name>
</gene>
<organism evidence="1 2">
    <name type="scientific">Drosophila lebanonensis</name>
    <name type="common">Fruit fly</name>
    <name type="synonym">Scaptodrosophila lebanonensis</name>
    <dbReference type="NCBI Taxonomy" id="7225"/>
    <lineage>
        <taxon>Eukaryota</taxon>
        <taxon>Metazoa</taxon>
        <taxon>Ecdysozoa</taxon>
        <taxon>Arthropoda</taxon>
        <taxon>Hexapoda</taxon>
        <taxon>Insecta</taxon>
        <taxon>Pterygota</taxon>
        <taxon>Neoptera</taxon>
        <taxon>Endopterygota</taxon>
        <taxon>Diptera</taxon>
        <taxon>Brachycera</taxon>
        <taxon>Muscomorpha</taxon>
        <taxon>Ephydroidea</taxon>
        <taxon>Drosophilidae</taxon>
        <taxon>Scaptodrosophila</taxon>
    </lineage>
</organism>
<accession>A0A6J2U3U4</accession>